<dbReference type="InterPro" id="IPR045249">
    <property type="entry name" value="HARBI1-like"/>
</dbReference>
<reference evidence="10 11" key="1">
    <citation type="submission" date="2020-12" db="EMBL/GenBank/DDBJ databases">
        <title>Concerted genomic and epigenomic changes stabilize Arabidopsis allopolyploids.</title>
        <authorList>
            <person name="Chen Z."/>
        </authorList>
    </citation>
    <scope>NUCLEOTIDE SEQUENCE [LARGE SCALE GENOMIC DNA]</scope>
    <source>
        <strain evidence="10">As9502</strain>
        <tissue evidence="10">Leaf</tissue>
    </source>
</reference>
<dbReference type="GO" id="GO:0004518">
    <property type="term" value="F:nuclease activity"/>
    <property type="evidence" value="ECO:0007669"/>
    <property type="project" value="UniProtKB-KW"/>
</dbReference>
<dbReference type="AlphaFoldDB" id="A0A8T1ZDK6"/>
<dbReference type="Proteomes" id="UP000694251">
    <property type="component" value="Chromosome 11"/>
</dbReference>
<name>A0A8T1ZDK6_ARASU</name>
<keyword evidence="6" id="KW-0378">Hydrolase</keyword>
<proteinExistence type="inferred from homology"/>
<evidence type="ECO:0000256" key="8">
    <source>
        <dbReference type="SAM" id="MobiDB-lite"/>
    </source>
</evidence>
<evidence type="ECO:0000256" key="2">
    <source>
        <dbReference type="ARBA" id="ARBA00004123"/>
    </source>
</evidence>
<keyword evidence="11" id="KW-1185">Reference proteome</keyword>
<feature type="region of interest" description="Disordered" evidence="8">
    <location>
        <begin position="219"/>
        <end position="240"/>
    </location>
</feature>
<feature type="compositionally biased region" description="Basic and acidic residues" evidence="8">
    <location>
        <begin position="219"/>
        <end position="232"/>
    </location>
</feature>
<evidence type="ECO:0000256" key="6">
    <source>
        <dbReference type="ARBA" id="ARBA00022801"/>
    </source>
</evidence>
<evidence type="ECO:0000256" key="5">
    <source>
        <dbReference type="ARBA" id="ARBA00022723"/>
    </source>
</evidence>
<dbReference type="InterPro" id="IPR027806">
    <property type="entry name" value="HARBI1_dom"/>
</dbReference>
<accession>A0A8T1ZDK6</accession>
<organism evidence="10 11">
    <name type="scientific">Arabidopsis suecica</name>
    <name type="common">Swedish thale-cress</name>
    <name type="synonym">Cardaminopsis suecica</name>
    <dbReference type="NCBI Taxonomy" id="45249"/>
    <lineage>
        <taxon>Eukaryota</taxon>
        <taxon>Viridiplantae</taxon>
        <taxon>Streptophyta</taxon>
        <taxon>Embryophyta</taxon>
        <taxon>Tracheophyta</taxon>
        <taxon>Spermatophyta</taxon>
        <taxon>Magnoliopsida</taxon>
        <taxon>eudicotyledons</taxon>
        <taxon>Gunneridae</taxon>
        <taxon>Pentapetalae</taxon>
        <taxon>rosids</taxon>
        <taxon>malvids</taxon>
        <taxon>Brassicales</taxon>
        <taxon>Brassicaceae</taxon>
        <taxon>Camelineae</taxon>
        <taxon>Arabidopsis</taxon>
    </lineage>
</organism>
<dbReference type="GO" id="GO:0016787">
    <property type="term" value="F:hydrolase activity"/>
    <property type="evidence" value="ECO:0007669"/>
    <property type="project" value="UniProtKB-KW"/>
</dbReference>
<comment type="similarity">
    <text evidence="3">Belongs to the HARBI1 family.</text>
</comment>
<dbReference type="Pfam" id="PF13359">
    <property type="entry name" value="DDE_Tnp_4"/>
    <property type="match status" value="1"/>
</dbReference>
<dbReference type="OrthoDB" id="785423at2759"/>
<evidence type="ECO:0000256" key="7">
    <source>
        <dbReference type="ARBA" id="ARBA00023242"/>
    </source>
</evidence>
<evidence type="ECO:0000256" key="1">
    <source>
        <dbReference type="ARBA" id="ARBA00001968"/>
    </source>
</evidence>
<dbReference type="GO" id="GO:0005634">
    <property type="term" value="C:nucleus"/>
    <property type="evidence" value="ECO:0007669"/>
    <property type="project" value="UniProtKB-SubCell"/>
</dbReference>
<feature type="domain" description="DDE Tnp4" evidence="9">
    <location>
        <begin position="77"/>
        <end position="168"/>
    </location>
</feature>
<evidence type="ECO:0000256" key="3">
    <source>
        <dbReference type="ARBA" id="ARBA00006958"/>
    </source>
</evidence>
<evidence type="ECO:0000313" key="10">
    <source>
        <dbReference type="EMBL" id="KAG7557285.1"/>
    </source>
</evidence>
<gene>
    <name evidence="10" type="ORF">ISN44_As11g032630</name>
</gene>
<protein>
    <submittedName>
        <fullName evidence="10">Harbinger transposase-derived nuclease domain</fullName>
    </submittedName>
</protein>
<evidence type="ECO:0000259" key="9">
    <source>
        <dbReference type="Pfam" id="PF13359"/>
    </source>
</evidence>
<keyword evidence="7" id="KW-0539">Nucleus</keyword>
<evidence type="ECO:0000256" key="4">
    <source>
        <dbReference type="ARBA" id="ARBA00022722"/>
    </source>
</evidence>
<dbReference type="PANTHER" id="PTHR22930:SF281">
    <property type="entry name" value="NUCLEASE"/>
    <property type="match status" value="1"/>
</dbReference>
<comment type="subcellular location">
    <subcellularLocation>
        <location evidence="2">Nucleus</location>
    </subcellularLocation>
</comment>
<dbReference type="EMBL" id="JAEFBJ010000011">
    <property type="protein sequence ID" value="KAG7557285.1"/>
    <property type="molecule type" value="Genomic_DNA"/>
</dbReference>
<evidence type="ECO:0000313" key="11">
    <source>
        <dbReference type="Proteomes" id="UP000694251"/>
    </source>
</evidence>
<dbReference type="GO" id="GO:0046872">
    <property type="term" value="F:metal ion binding"/>
    <property type="evidence" value="ECO:0007669"/>
    <property type="project" value="UniProtKB-KW"/>
</dbReference>
<comment type="cofactor">
    <cofactor evidence="1">
        <name>a divalent metal cation</name>
        <dbReference type="ChEBI" id="CHEBI:60240"/>
    </cofactor>
</comment>
<keyword evidence="4" id="KW-0540">Nuclease</keyword>
<comment type="caution">
    <text evidence="10">The sequence shown here is derived from an EMBL/GenBank/DDBJ whole genome shotgun (WGS) entry which is preliminary data.</text>
</comment>
<keyword evidence="5" id="KW-0479">Metal-binding</keyword>
<sequence>MFLRVCGHNEVQRDIGLRFGRNQETVNRKFGEVLRATELLAFNYIKMPTIQELRRIPQHLQADRRYWPFFSGFVGAMDGTHVCVKVKPGLQAMYWSRHDRTSFNVMAICDTNMLFTYVWNGAPGSCHDTRVLSLAQDGDPGFPLPPGDKYYVVDSGYPNKQCFLAPHRTDFWSMEEEVEDGRRSGGFLKMILDMVSVSGFEAVEEKHLESEAVATFTQDSRKSLSDNGRHVESQSSSDSGVVSIVEVGDVRCGDEIGSRENVW</sequence>
<dbReference type="PANTHER" id="PTHR22930">
    <property type="match status" value="1"/>
</dbReference>